<evidence type="ECO:0000313" key="2">
    <source>
        <dbReference type="EMBL" id="UPM42681.1"/>
    </source>
</evidence>
<dbReference type="EMBL" id="CP096019">
    <property type="protein sequence ID" value="UPM42681.1"/>
    <property type="molecule type" value="Genomic_DNA"/>
</dbReference>
<dbReference type="KEGG" id="haad:MW046_12055"/>
<dbReference type="Pfam" id="PF02589">
    <property type="entry name" value="LUD_dom"/>
    <property type="match status" value="1"/>
</dbReference>
<protein>
    <submittedName>
        <fullName evidence="2">LUD domain-containing protein</fullName>
    </submittedName>
</protein>
<dbReference type="Proteomes" id="UP000831768">
    <property type="component" value="Chromosome"/>
</dbReference>
<dbReference type="SUPFAM" id="SSF100950">
    <property type="entry name" value="NagB/RpiA/CoA transferase-like"/>
    <property type="match status" value="1"/>
</dbReference>
<evidence type="ECO:0000259" key="1">
    <source>
        <dbReference type="Pfam" id="PF02589"/>
    </source>
</evidence>
<organism evidence="2 3">
    <name type="scientific">Halocatena salina</name>
    <dbReference type="NCBI Taxonomy" id="2934340"/>
    <lineage>
        <taxon>Archaea</taxon>
        <taxon>Methanobacteriati</taxon>
        <taxon>Methanobacteriota</taxon>
        <taxon>Stenosarchaea group</taxon>
        <taxon>Halobacteria</taxon>
        <taxon>Halobacteriales</taxon>
        <taxon>Natronomonadaceae</taxon>
        <taxon>Halocatena</taxon>
    </lineage>
</organism>
<dbReference type="PANTHER" id="PTHR43682">
    <property type="entry name" value="LACTATE UTILIZATION PROTEIN C"/>
    <property type="match status" value="1"/>
</dbReference>
<dbReference type="AlphaFoldDB" id="A0A8U0A0K9"/>
<dbReference type="GeneID" id="71928792"/>
<gene>
    <name evidence="2" type="ORF">MW046_12055</name>
</gene>
<keyword evidence="3" id="KW-1185">Reference proteome</keyword>
<dbReference type="InterPro" id="IPR037171">
    <property type="entry name" value="NagB/RpiA_transferase-like"/>
</dbReference>
<dbReference type="Gene3D" id="3.40.50.10420">
    <property type="entry name" value="NagB/RpiA/CoA transferase-like"/>
    <property type="match status" value="1"/>
</dbReference>
<proteinExistence type="predicted"/>
<name>A0A8U0A0K9_9EURY</name>
<feature type="domain" description="LUD" evidence="1">
    <location>
        <begin position="63"/>
        <end position="164"/>
    </location>
</feature>
<dbReference type="RefSeq" id="WP_247993352.1">
    <property type="nucleotide sequence ID" value="NZ_CP096019.1"/>
</dbReference>
<dbReference type="PANTHER" id="PTHR43682:SF1">
    <property type="entry name" value="LACTATE UTILIZATION PROTEIN C"/>
    <property type="match status" value="1"/>
</dbReference>
<dbReference type="InterPro" id="IPR003741">
    <property type="entry name" value="LUD_dom"/>
</dbReference>
<dbReference type="InterPro" id="IPR024185">
    <property type="entry name" value="FTHF_cligase-like_sf"/>
</dbReference>
<reference evidence="2" key="1">
    <citation type="submission" date="2022-04" db="EMBL/GenBank/DDBJ databases">
        <title>Halocatena sp. nov., isolated from a salt lake.</title>
        <authorList>
            <person name="Cui H.-L."/>
        </authorList>
    </citation>
    <scope>NUCLEOTIDE SEQUENCE</scope>
    <source>
        <strain evidence="2">AD-1</strain>
    </source>
</reference>
<evidence type="ECO:0000313" key="3">
    <source>
        <dbReference type="Proteomes" id="UP000831768"/>
    </source>
</evidence>
<sequence>MSTEQQLFAESLESVGVETRRVPPAGVTDAIAELLVGDTVAVALDRDDVSIPDAVTVDPTPAELHAAQTGVTPAAFAIADYGSIVLPSTAVGSELVSLYVDHHIAIVDEQDIVADMEHAFDRFDREMPDAYGSAIVATGPSATADMGSLVTGAHGPSTVGVVVVEG</sequence>
<accession>A0A8U0A0K9</accession>